<dbReference type="InterPro" id="IPR006439">
    <property type="entry name" value="HAD-SF_hydro_IA"/>
</dbReference>
<sequence length="82" mass="9551">TFHLREIFHLFLSSCYTGRRKPDPEAYRYALEITQRDLDEALFLDDRRENVESAARLGLRTLWVRDPDQIREELASAGIVAG</sequence>
<evidence type="ECO:0000313" key="1">
    <source>
        <dbReference type="EMBL" id="EQD65652.1"/>
    </source>
</evidence>
<dbReference type="AlphaFoldDB" id="T1B719"/>
<dbReference type="InterPro" id="IPR023214">
    <property type="entry name" value="HAD_sf"/>
</dbReference>
<dbReference type="InterPro" id="IPR052898">
    <property type="entry name" value="ACAD10-like"/>
</dbReference>
<proteinExistence type="predicted"/>
<dbReference type="PRINTS" id="PR00413">
    <property type="entry name" value="HADHALOGNASE"/>
</dbReference>
<dbReference type="PANTHER" id="PTHR47829">
    <property type="entry name" value="HYDROLASE, PUTATIVE (AFU_ORTHOLOGUE AFUA_1G12880)-RELATED"/>
    <property type="match status" value="1"/>
</dbReference>
<dbReference type="PANTHER" id="PTHR47829:SF1">
    <property type="entry name" value="HAD FAMILY PHOSPHATASE"/>
    <property type="match status" value="1"/>
</dbReference>
<dbReference type="InterPro" id="IPR036412">
    <property type="entry name" value="HAD-like_sf"/>
</dbReference>
<dbReference type="EMBL" id="AUZX01006063">
    <property type="protein sequence ID" value="EQD65652.1"/>
    <property type="molecule type" value="Genomic_DNA"/>
</dbReference>
<protein>
    <submittedName>
        <fullName evidence="1">Epoxide hydrolase</fullName>
    </submittedName>
</protein>
<dbReference type="NCBIfam" id="TIGR01509">
    <property type="entry name" value="HAD-SF-IA-v3"/>
    <property type="match status" value="1"/>
</dbReference>
<dbReference type="Gene3D" id="3.40.50.1000">
    <property type="entry name" value="HAD superfamily/HAD-like"/>
    <property type="match status" value="1"/>
</dbReference>
<dbReference type="SUPFAM" id="SSF56784">
    <property type="entry name" value="HAD-like"/>
    <property type="match status" value="1"/>
</dbReference>
<comment type="caution">
    <text evidence="1">The sequence shown here is derived from an EMBL/GenBank/DDBJ whole genome shotgun (WGS) entry which is preliminary data.</text>
</comment>
<organism evidence="1">
    <name type="scientific">mine drainage metagenome</name>
    <dbReference type="NCBI Taxonomy" id="410659"/>
    <lineage>
        <taxon>unclassified sequences</taxon>
        <taxon>metagenomes</taxon>
        <taxon>ecological metagenomes</taxon>
    </lineage>
</organism>
<feature type="non-terminal residue" evidence="1">
    <location>
        <position position="1"/>
    </location>
</feature>
<keyword evidence="1" id="KW-0378">Hydrolase</keyword>
<dbReference type="GO" id="GO:0016787">
    <property type="term" value="F:hydrolase activity"/>
    <property type="evidence" value="ECO:0007669"/>
    <property type="project" value="UniProtKB-KW"/>
</dbReference>
<name>T1B719_9ZZZZ</name>
<accession>T1B719</accession>
<reference evidence="1" key="2">
    <citation type="journal article" date="2014" name="ISME J.">
        <title>Microbial stratification in low pH oxic and suboxic macroscopic growths along an acid mine drainage.</title>
        <authorList>
            <person name="Mendez-Garcia C."/>
            <person name="Mesa V."/>
            <person name="Sprenger R.R."/>
            <person name="Richter M."/>
            <person name="Diez M.S."/>
            <person name="Solano J."/>
            <person name="Bargiela R."/>
            <person name="Golyshina O.V."/>
            <person name="Manteca A."/>
            <person name="Ramos J.L."/>
            <person name="Gallego J.R."/>
            <person name="Llorente I."/>
            <person name="Martins Dos Santos V.A."/>
            <person name="Jensen O.N."/>
            <person name="Pelaez A.I."/>
            <person name="Sanchez J."/>
            <person name="Ferrer M."/>
        </authorList>
    </citation>
    <scope>NUCLEOTIDE SEQUENCE</scope>
</reference>
<gene>
    <name evidence="1" type="ORF">B1A_08489</name>
</gene>
<dbReference type="Pfam" id="PF00702">
    <property type="entry name" value="Hydrolase"/>
    <property type="match status" value="1"/>
</dbReference>
<reference evidence="1" key="1">
    <citation type="submission" date="2013-08" db="EMBL/GenBank/DDBJ databases">
        <authorList>
            <person name="Mendez C."/>
            <person name="Richter M."/>
            <person name="Ferrer M."/>
            <person name="Sanchez J."/>
        </authorList>
    </citation>
    <scope>NUCLEOTIDE SEQUENCE</scope>
</reference>